<evidence type="ECO:0000313" key="2">
    <source>
        <dbReference type="EMBL" id="KAG1303124.1"/>
    </source>
</evidence>
<dbReference type="EMBL" id="JAANQT010002115">
    <property type="protein sequence ID" value="KAG1303124.1"/>
    <property type="molecule type" value="Genomic_DNA"/>
</dbReference>
<name>A0A9P6X1U6_RHIOR</name>
<feature type="chain" id="PRO_5040399332" evidence="1">
    <location>
        <begin position="21"/>
        <end position="76"/>
    </location>
</feature>
<sequence>MKSAILALLFVLTFLKLVNAKCEWFGTAPWCSGECPAGWKYIDSGTYANHYADGTESPYGFGEECMVGKKVYCCDS</sequence>
<dbReference type="AlphaFoldDB" id="A0A9P6X1U6"/>
<evidence type="ECO:0000256" key="1">
    <source>
        <dbReference type="SAM" id="SignalP"/>
    </source>
</evidence>
<dbReference type="Proteomes" id="UP000716291">
    <property type="component" value="Unassembled WGS sequence"/>
</dbReference>
<proteinExistence type="predicted"/>
<reference evidence="2" key="1">
    <citation type="journal article" date="2020" name="Microb. Genom.">
        <title>Genetic diversity of clinical and environmental Mucorales isolates obtained from an investigation of mucormycosis cases among solid organ transplant recipients.</title>
        <authorList>
            <person name="Nguyen M.H."/>
            <person name="Kaul D."/>
            <person name="Muto C."/>
            <person name="Cheng S.J."/>
            <person name="Richter R.A."/>
            <person name="Bruno V.M."/>
            <person name="Liu G."/>
            <person name="Beyhan S."/>
            <person name="Sundermann A.J."/>
            <person name="Mounaud S."/>
            <person name="Pasculle A.W."/>
            <person name="Nierman W.C."/>
            <person name="Driscoll E."/>
            <person name="Cumbie R."/>
            <person name="Clancy C.J."/>
            <person name="Dupont C.L."/>
        </authorList>
    </citation>
    <scope>NUCLEOTIDE SEQUENCE</scope>
    <source>
        <strain evidence="2">GL11</strain>
    </source>
</reference>
<dbReference type="PANTHER" id="PTHR35180:SF4">
    <property type="entry name" value="PROTEIN CBG06219"/>
    <property type="match status" value="1"/>
</dbReference>
<keyword evidence="3" id="KW-1185">Reference proteome</keyword>
<dbReference type="PANTHER" id="PTHR35180">
    <property type="entry name" value="PROTEIN CBG06219"/>
    <property type="match status" value="1"/>
</dbReference>
<comment type="caution">
    <text evidence="2">The sequence shown here is derived from an EMBL/GenBank/DDBJ whole genome shotgun (WGS) entry which is preliminary data.</text>
</comment>
<keyword evidence="1" id="KW-0732">Signal</keyword>
<gene>
    <name evidence="2" type="ORF">G6F64_010340</name>
</gene>
<protein>
    <submittedName>
        <fullName evidence="2">Uncharacterized protein</fullName>
    </submittedName>
</protein>
<evidence type="ECO:0000313" key="3">
    <source>
        <dbReference type="Proteomes" id="UP000716291"/>
    </source>
</evidence>
<feature type="signal peptide" evidence="1">
    <location>
        <begin position="1"/>
        <end position="20"/>
    </location>
</feature>
<accession>A0A9P6X1U6</accession>
<dbReference type="OrthoDB" id="6332879at2759"/>
<organism evidence="2 3">
    <name type="scientific">Rhizopus oryzae</name>
    <name type="common">Mucormycosis agent</name>
    <name type="synonym">Rhizopus arrhizus var. delemar</name>
    <dbReference type="NCBI Taxonomy" id="64495"/>
    <lineage>
        <taxon>Eukaryota</taxon>
        <taxon>Fungi</taxon>
        <taxon>Fungi incertae sedis</taxon>
        <taxon>Mucoromycota</taxon>
        <taxon>Mucoromycotina</taxon>
        <taxon>Mucoromycetes</taxon>
        <taxon>Mucorales</taxon>
        <taxon>Mucorineae</taxon>
        <taxon>Rhizopodaceae</taxon>
        <taxon>Rhizopus</taxon>
    </lineage>
</organism>